<proteinExistence type="inferred from homology"/>
<dbReference type="NCBIfam" id="TIGR00430">
    <property type="entry name" value="Q_tRNA_tgt"/>
    <property type="match status" value="1"/>
</dbReference>
<dbReference type="Pfam" id="PF01702">
    <property type="entry name" value="TGT"/>
    <property type="match status" value="1"/>
</dbReference>
<evidence type="ECO:0000256" key="4">
    <source>
        <dbReference type="ARBA" id="ARBA00022785"/>
    </source>
</evidence>
<dbReference type="Gene3D" id="3.20.20.105">
    <property type="entry name" value="Queuine tRNA-ribosyltransferase-like"/>
    <property type="match status" value="1"/>
</dbReference>
<keyword evidence="4" id="KW-0671">Queuosine biosynthesis</keyword>
<dbReference type="GO" id="GO:0008616">
    <property type="term" value="P:tRNA queuosine(34) biosynthetic process"/>
    <property type="evidence" value="ECO:0007669"/>
    <property type="project" value="UniProtKB-KW"/>
</dbReference>
<dbReference type="GO" id="GO:0008479">
    <property type="term" value="F:tRNA-guanosine(34) queuine transglycosylase activity"/>
    <property type="evidence" value="ECO:0007669"/>
    <property type="project" value="InterPro"/>
</dbReference>
<dbReference type="SUPFAM" id="SSF51713">
    <property type="entry name" value="tRNA-guanine transglycosylase"/>
    <property type="match status" value="1"/>
</dbReference>
<evidence type="ECO:0000259" key="7">
    <source>
        <dbReference type="Pfam" id="PF01702"/>
    </source>
</evidence>
<dbReference type="InterPro" id="IPR002616">
    <property type="entry name" value="tRNA_ribo_trans-like"/>
</dbReference>
<dbReference type="Proteomes" id="UP000703822">
    <property type="component" value="Unassembled WGS sequence"/>
</dbReference>
<dbReference type="EC" id="2.4.2.29" evidence="8"/>
<keyword evidence="2 8" id="KW-0808">Transferase</keyword>
<reference evidence="8" key="1">
    <citation type="submission" date="2021-05" db="EMBL/GenBank/DDBJ databases">
        <title>Infant gut strain persistence is associated with maternal origin, phylogeny, and functional potential including surface adhesion and iron acquisition.</title>
        <authorList>
            <person name="Lou Y.C."/>
        </authorList>
    </citation>
    <scope>NUCLEOTIDE SEQUENCE</scope>
    <source>
        <strain evidence="8">L3_122_031G1_dasL3_122_031G1_maxbin2.maxbin.025s ta_sub</strain>
    </source>
</reference>
<evidence type="ECO:0000256" key="5">
    <source>
        <dbReference type="ARBA" id="ARBA00022833"/>
    </source>
</evidence>
<feature type="non-terminal residue" evidence="8">
    <location>
        <position position="1"/>
    </location>
</feature>
<gene>
    <name evidence="8" type="primary">tgt</name>
    <name evidence="8" type="ORF">KH901_10760</name>
</gene>
<dbReference type="PANTHER" id="PTHR46499">
    <property type="entry name" value="QUEUINE TRNA-RIBOSYLTRANSFERASE"/>
    <property type="match status" value="1"/>
</dbReference>
<dbReference type="InterPro" id="IPR050076">
    <property type="entry name" value="ArchSynthase1/Queuine_TRR"/>
</dbReference>
<evidence type="ECO:0000256" key="2">
    <source>
        <dbReference type="ARBA" id="ARBA00022679"/>
    </source>
</evidence>
<dbReference type="FunFam" id="3.20.20.105:FF:000001">
    <property type="entry name" value="Queuine tRNA-ribosyltransferase"/>
    <property type="match status" value="1"/>
</dbReference>
<dbReference type="HAMAP" id="MF_00168">
    <property type="entry name" value="Q_tRNA_Tgt"/>
    <property type="match status" value="1"/>
</dbReference>
<protein>
    <submittedName>
        <fullName evidence="8">tRNA guanosine(34) transglycosylase Tgt</fullName>
        <ecNumber evidence="8">2.4.2.29</ecNumber>
    </submittedName>
</protein>
<keyword evidence="3" id="KW-0819">tRNA processing</keyword>
<name>A0A943M538_STRVE</name>
<sequence>QMGSGIILANTYHLWLRPGDELVAKAGGLHKFMNWDQAILTDSGGFQVYSLAEKRNISEEGVTFKNHLNGSKMFLSPEKAISIQNNLGSDIMMSFDECPQFYQPYDYVKKSIERTSRWAERGLKAHRRPHDQGLFGIVQGAGFEDLRRQSAHDLVSMDFPGYSIGGLAVGETHEEMNAVLDFTVPLLPENKPRYLMGVGAPDSLIDGVIRGVDMYDCVLPTRIARNGTCMTSNGRLVVKNAAYAEDFSPIDPECDCYTCKNYTRAYVRHLLKADETFGIRLTSYHNLYFLVNLMAKVRQAIVDDNLLEFRQDFIEKYGYNASNRNF</sequence>
<dbReference type="EMBL" id="JAHAGS010000471">
    <property type="protein sequence ID" value="MBS6098879.1"/>
    <property type="molecule type" value="Genomic_DNA"/>
</dbReference>
<dbReference type="GO" id="GO:0005829">
    <property type="term" value="C:cytosol"/>
    <property type="evidence" value="ECO:0007669"/>
    <property type="project" value="TreeGrafter"/>
</dbReference>
<comment type="caution">
    <text evidence="8">The sequence shown here is derived from an EMBL/GenBank/DDBJ whole genome shotgun (WGS) entry which is preliminary data.</text>
</comment>
<organism evidence="8 9">
    <name type="scientific">Streptococcus vestibularis</name>
    <dbReference type="NCBI Taxonomy" id="1343"/>
    <lineage>
        <taxon>Bacteria</taxon>
        <taxon>Bacillati</taxon>
        <taxon>Bacillota</taxon>
        <taxon>Bacilli</taxon>
        <taxon>Lactobacillales</taxon>
        <taxon>Streptococcaceae</taxon>
        <taxon>Streptococcus</taxon>
    </lineage>
</organism>
<dbReference type="AlphaFoldDB" id="A0A943M538"/>
<accession>A0A943M538</accession>
<evidence type="ECO:0000256" key="3">
    <source>
        <dbReference type="ARBA" id="ARBA00022694"/>
    </source>
</evidence>
<keyword evidence="5" id="KW-0862">Zinc</keyword>
<dbReference type="NCBIfam" id="TIGR00449">
    <property type="entry name" value="tgt_general"/>
    <property type="match status" value="1"/>
</dbReference>
<evidence type="ECO:0000256" key="6">
    <source>
        <dbReference type="ARBA" id="ARBA00050112"/>
    </source>
</evidence>
<evidence type="ECO:0000313" key="9">
    <source>
        <dbReference type="Proteomes" id="UP000703822"/>
    </source>
</evidence>
<evidence type="ECO:0000313" key="8">
    <source>
        <dbReference type="EMBL" id="MBS6098879.1"/>
    </source>
</evidence>
<dbReference type="InterPro" id="IPR036511">
    <property type="entry name" value="TGT-like_sf"/>
</dbReference>
<feature type="domain" description="tRNA-guanine(15) transglycosylase-like" evidence="7">
    <location>
        <begin position="2"/>
        <end position="317"/>
    </location>
</feature>
<keyword evidence="1 8" id="KW-0328">Glycosyltransferase</keyword>
<evidence type="ECO:0000256" key="1">
    <source>
        <dbReference type="ARBA" id="ARBA00022676"/>
    </source>
</evidence>
<comment type="catalytic activity">
    <reaction evidence="6">
        <text>7-aminomethyl-7-carbaguanine + guanosine(34) in tRNA = 7-aminomethyl-7-carbaguanosine(34) in tRNA + guanine</text>
        <dbReference type="Rhea" id="RHEA:24104"/>
        <dbReference type="Rhea" id="RHEA-COMP:10341"/>
        <dbReference type="Rhea" id="RHEA-COMP:10342"/>
        <dbReference type="ChEBI" id="CHEBI:16235"/>
        <dbReference type="ChEBI" id="CHEBI:58703"/>
        <dbReference type="ChEBI" id="CHEBI:74269"/>
        <dbReference type="ChEBI" id="CHEBI:82833"/>
        <dbReference type="EC" id="2.4.2.29"/>
    </reaction>
</comment>
<dbReference type="InterPro" id="IPR004803">
    <property type="entry name" value="TGT"/>
</dbReference>
<dbReference type="PANTHER" id="PTHR46499:SF1">
    <property type="entry name" value="QUEUINE TRNA-RIBOSYLTRANSFERASE"/>
    <property type="match status" value="1"/>
</dbReference>